<accession>A0AAV9HLR8</accession>
<comment type="caution">
    <text evidence="2">The sequence shown here is derived from an EMBL/GenBank/DDBJ whole genome shotgun (WGS) entry which is preliminary data.</text>
</comment>
<dbReference type="InterPro" id="IPR002575">
    <property type="entry name" value="Aminoglycoside_PTrfase"/>
</dbReference>
<reference evidence="2" key="1">
    <citation type="journal article" date="2023" name="Mol. Phylogenet. Evol.">
        <title>Genome-scale phylogeny and comparative genomics of the fungal order Sordariales.</title>
        <authorList>
            <person name="Hensen N."/>
            <person name="Bonometti L."/>
            <person name="Westerberg I."/>
            <person name="Brannstrom I.O."/>
            <person name="Guillou S."/>
            <person name="Cros-Aarteil S."/>
            <person name="Calhoun S."/>
            <person name="Haridas S."/>
            <person name="Kuo A."/>
            <person name="Mondo S."/>
            <person name="Pangilinan J."/>
            <person name="Riley R."/>
            <person name="LaButti K."/>
            <person name="Andreopoulos B."/>
            <person name="Lipzen A."/>
            <person name="Chen C."/>
            <person name="Yan M."/>
            <person name="Daum C."/>
            <person name="Ng V."/>
            <person name="Clum A."/>
            <person name="Steindorff A."/>
            <person name="Ohm R.A."/>
            <person name="Martin F."/>
            <person name="Silar P."/>
            <person name="Natvig D.O."/>
            <person name="Lalanne C."/>
            <person name="Gautier V."/>
            <person name="Ament-Velasquez S.L."/>
            <person name="Kruys A."/>
            <person name="Hutchinson M.I."/>
            <person name="Powell A.J."/>
            <person name="Barry K."/>
            <person name="Miller A.N."/>
            <person name="Grigoriev I.V."/>
            <person name="Debuchy R."/>
            <person name="Gladieux P."/>
            <person name="Hiltunen Thoren M."/>
            <person name="Johannesson H."/>
        </authorList>
    </citation>
    <scope>NUCLEOTIDE SEQUENCE</scope>
    <source>
        <strain evidence="2">PSN324</strain>
    </source>
</reference>
<dbReference type="Proteomes" id="UP001321749">
    <property type="component" value="Unassembled WGS sequence"/>
</dbReference>
<dbReference type="SUPFAM" id="SSF56112">
    <property type="entry name" value="Protein kinase-like (PK-like)"/>
    <property type="match status" value="1"/>
</dbReference>
<sequence>MSTGVTRTCIGTQELPPVNSAATFLGSTFFSRNGPDAQLPSPADVRQRFWTQRPTAKNQKAGFPPVFYQELGLVVKFGPPIEVSIAEGQCLWVLRRVVPEVPVPEVYGWTQDGGQNFIYMELVQGLTLAEQWDHLDSNGRTDICNQLSTTIAKLRELRHAPGEFFLGHVNGEPLGDTVFTNECRPPAGPFKSVAEFHDWLSWQIRAQARQHWPGKEVLEIPDPYRSKIPDDAQVVFTHADLHRQNIIVSKDVESPKILAIIDWRQSGWYPDYWEFCKAMYTAGVEGEWMEKYIRTFLEEPSCWETFDDYARAFGY</sequence>
<name>A0AAV9HLR8_9PEZI</name>
<dbReference type="InterPro" id="IPR011009">
    <property type="entry name" value="Kinase-like_dom_sf"/>
</dbReference>
<evidence type="ECO:0000313" key="2">
    <source>
        <dbReference type="EMBL" id="KAK4461562.1"/>
    </source>
</evidence>
<protein>
    <submittedName>
        <fullName evidence="2">Phosphotransferase enzyme family protein</fullName>
    </submittedName>
</protein>
<dbReference type="Gene3D" id="3.90.1200.10">
    <property type="match status" value="1"/>
</dbReference>
<dbReference type="PANTHER" id="PTHR21310">
    <property type="entry name" value="AMINOGLYCOSIDE PHOSPHOTRANSFERASE-RELATED-RELATED"/>
    <property type="match status" value="1"/>
</dbReference>
<dbReference type="EMBL" id="MU864989">
    <property type="protein sequence ID" value="KAK4461562.1"/>
    <property type="molecule type" value="Genomic_DNA"/>
</dbReference>
<reference evidence="2" key="2">
    <citation type="submission" date="2023-06" db="EMBL/GenBank/DDBJ databases">
        <authorList>
            <consortium name="Lawrence Berkeley National Laboratory"/>
            <person name="Mondo S.J."/>
            <person name="Hensen N."/>
            <person name="Bonometti L."/>
            <person name="Westerberg I."/>
            <person name="Brannstrom I.O."/>
            <person name="Guillou S."/>
            <person name="Cros-Aarteil S."/>
            <person name="Calhoun S."/>
            <person name="Haridas S."/>
            <person name="Kuo A."/>
            <person name="Pangilinan J."/>
            <person name="Riley R."/>
            <person name="Labutti K."/>
            <person name="Andreopoulos B."/>
            <person name="Lipzen A."/>
            <person name="Chen C."/>
            <person name="Yanf M."/>
            <person name="Daum C."/>
            <person name="Ng V."/>
            <person name="Clum A."/>
            <person name="Steindorff A."/>
            <person name="Ohm R."/>
            <person name="Martin F."/>
            <person name="Silar P."/>
            <person name="Natvig D."/>
            <person name="Lalanne C."/>
            <person name="Gautier V."/>
            <person name="Ament-Velasquez S.L."/>
            <person name="Kruys A."/>
            <person name="Hutchinson M.I."/>
            <person name="Powell A.J."/>
            <person name="Barry K."/>
            <person name="Miller A.N."/>
            <person name="Grigoriev I.V."/>
            <person name="Debuchy R."/>
            <person name="Gladieux P."/>
            <person name="Thoren M.H."/>
            <person name="Johannesson H."/>
        </authorList>
    </citation>
    <scope>NUCLEOTIDE SEQUENCE</scope>
    <source>
        <strain evidence="2">PSN324</strain>
    </source>
</reference>
<evidence type="ECO:0000313" key="3">
    <source>
        <dbReference type="Proteomes" id="UP001321749"/>
    </source>
</evidence>
<feature type="domain" description="Aminoglycoside phosphotransferase" evidence="1">
    <location>
        <begin position="87"/>
        <end position="297"/>
    </location>
</feature>
<dbReference type="Pfam" id="PF01636">
    <property type="entry name" value="APH"/>
    <property type="match status" value="1"/>
</dbReference>
<dbReference type="InterPro" id="IPR051678">
    <property type="entry name" value="AGP_Transferase"/>
</dbReference>
<organism evidence="2 3">
    <name type="scientific">Cladorrhinum samala</name>
    <dbReference type="NCBI Taxonomy" id="585594"/>
    <lineage>
        <taxon>Eukaryota</taxon>
        <taxon>Fungi</taxon>
        <taxon>Dikarya</taxon>
        <taxon>Ascomycota</taxon>
        <taxon>Pezizomycotina</taxon>
        <taxon>Sordariomycetes</taxon>
        <taxon>Sordariomycetidae</taxon>
        <taxon>Sordariales</taxon>
        <taxon>Podosporaceae</taxon>
        <taxon>Cladorrhinum</taxon>
    </lineage>
</organism>
<keyword evidence="3" id="KW-1185">Reference proteome</keyword>
<gene>
    <name evidence="2" type="ORF">QBC42DRAFT_338978</name>
</gene>
<dbReference type="AlphaFoldDB" id="A0AAV9HLR8"/>
<proteinExistence type="predicted"/>
<evidence type="ECO:0000259" key="1">
    <source>
        <dbReference type="Pfam" id="PF01636"/>
    </source>
</evidence>
<dbReference type="PANTHER" id="PTHR21310:SF54">
    <property type="entry name" value="AMINOGLYCOSIDE PHOSPHOTRANSFERASE DOMAIN-CONTAINING PROTEIN"/>
    <property type="match status" value="1"/>
</dbReference>